<dbReference type="Proteomes" id="UP000266841">
    <property type="component" value="Unassembled WGS sequence"/>
</dbReference>
<evidence type="ECO:0000256" key="1">
    <source>
        <dbReference type="SAM" id="MobiDB-lite"/>
    </source>
</evidence>
<dbReference type="AlphaFoldDB" id="K0T5J5"/>
<name>K0T5J5_THAOC</name>
<reference evidence="2 3" key="1">
    <citation type="journal article" date="2012" name="Genome Biol.">
        <title>Genome and low-iron response of an oceanic diatom adapted to chronic iron limitation.</title>
        <authorList>
            <person name="Lommer M."/>
            <person name="Specht M."/>
            <person name="Roy A.S."/>
            <person name="Kraemer L."/>
            <person name="Andreson R."/>
            <person name="Gutowska M.A."/>
            <person name="Wolf J."/>
            <person name="Bergner S.V."/>
            <person name="Schilhabel M.B."/>
            <person name="Klostermeier U.C."/>
            <person name="Beiko R.G."/>
            <person name="Rosenstiel P."/>
            <person name="Hippler M."/>
            <person name="Laroche J."/>
        </authorList>
    </citation>
    <scope>NUCLEOTIDE SEQUENCE [LARGE SCALE GENOMIC DNA]</scope>
    <source>
        <strain evidence="2 3">CCMP1005</strain>
    </source>
</reference>
<feature type="region of interest" description="Disordered" evidence="1">
    <location>
        <begin position="205"/>
        <end position="276"/>
    </location>
</feature>
<feature type="compositionally biased region" description="Basic and acidic residues" evidence="1">
    <location>
        <begin position="161"/>
        <end position="174"/>
    </location>
</feature>
<protein>
    <submittedName>
        <fullName evidence="2">Uncharacterized protein</fullName>
    </submittedName>
</protein>
<evidence type="ECO:0000313" key="3">
    <source>
        <dbReference type="Proteomes" id="UP000266841"/>
    </source>
</evidence>
<proteinExistence type="predicted"/>
<feature type="compositionally biased region" description="Basic and acidic residues" evidence="1">
    <location>
        <begin position="236"/>
        <end position="254"/>
    </location>
</feature>
<accession>K0T5J5</accession>
<organism evidence="2 3">
    <name type="scientific">Thalassiosira oceanica</name>
    <name type="common">Marine diatom</name>
    <dbReference type="NCBI Taxonomy" id="159749"/>
    <lineage>
        <taxon>Eukaryota</taxon>
        <taxon>Sar</taxon>
        <taxon>Stramenopiles</taxon>
        <taxon>Ochrophyta</taxon>
        <taxon>Bacillariophyta</taxon>
        <taxon>Coscinodiscophyceae</taxon>
        <taxon>Thalassiosirophycidae</taxon>
        <taxon>Thalassiosirales</taxon>
        <taxon>Thalassiosiraceae</taxon>
        <taxon>Thalassiosira</taxon>
    </lineage>
</organism>
<evidence type="ECO:0000313" key="2">
    <source>
        <dbReference type="EMBL" id="EJK65647.1"/>
    </source>
</evidence>
<sequence length="276" mass="31303">MPKFYPPKPALQHATDFFEPKSQQYMAFTEDLAVACNDWIDNGQPMTENESKKRCWQLRCIVDDEEDSEDYLDEQSKLRILVVNGATSFFALAKFLSETLGWRAEDKPYCAQVRTSAVSSFMSIVSELCSVLSILLALEGDCTTWVSLDPPQRRRQRNLHRSSDRDGAIRVPERRQRRAVLHREARQGLPDIAPAGRRYNLHLQIRQSDRGSRRGHAQQRGRTAIRATAGRRRRRAPEGRLDCAESEADGKDAEAMVPRQGGSDGRGAARYRGLSL</sequence>
<keyword evidence="3" id="KW-1185">Reference proteome</keyword>
<dbReference type="EMBL" id="AGNL01015609">
    <property type="protein sequence ID" value="EJK65647.1"/>
    <property type="molecule type" value="Genomic_DNA"/>
</dbReference>
<gene>
    <name evidence="2" type="ORF">THAOC_13472</name>
</gene>
<comment type="caution">
    <text evidence="2">The sequence shown here is derived from an EMBL/GenBank/DDBJ whole genome shotgun (WGS) entry which is preliminary data.</text>
</comment>
<feature type="region of interest" description="Disordered" evidence="1">
    <location>
        <begin position="152"/>
        <end position="177"/>
    </location>
</feature>